<dbReference type="SUPFAM" id="SSF143447">
    <property type="entry name" value="AMMECR1-like"/>
    <property type="match status" value="1"/>
</dbReference>
<dbReference type="Pfam" id="PF01871">
    <property type="entry name" value="AMMECR1"/>
    <property type="match status" value="1"/>
</dbReference>
<dbReference type="InterPro" id="IPR027623">
    <property type="entry name" value="AmmeMemoSam_A"/>
</dbReference>
<gene>
    <name evidence="3" type="ORF">MmiEs2_11390</name>
</gene>
<dbReference type="Gene3D" id="3.30.1490.150">
    <property type="entry name" value="Hypothetical protein ph0010, domain 2"/>
    <property type="match status" value="1"/>
</dbReference>
<dbReference type="InterPro" id="IPR023472">
    <property type="entry name" value="Uncharacterised_MJ0810"/>
</dbReference>
<dbReference type="HAMAP" id="MF_00645">
    <property type="entry name" value="AMMECR1"/>
    <property type="match status" value="1"/>
</dbReference>
<evidence type="ECO:0000256" key="1">
    <source>
        <dbReference type="HAMAP-Rule" id="MF_00645"/>
    </source>
</evidence>
<dbReference type="NCBIfam" id="TIGR00296">
    <property type="entry name" value="TIGR00296 family protein"/>
    <property type="match status" value="1"/>
</dbReference>
<dbReference type="GeneID" id="85197611"/>
<dbReference type="InterPro" id="IPR027485">
    <property type="entry name" value="AMMECR1_N"/>
</dbReference>
<reference evidence="3 4" key="1">
    <citation type="submission" date="2023-07" db="EMBL/GenBank/DDBJ databases">
        <title>Closed genome sequence of Methanimicrococcus sp. Es2.</title>
        <authorList>
            <person name="Protasov E."/>
            <person name="Platt K."/>
            <person name="Reeh H."/>
            <person name="Poehlein A."/>
            <person name="Daniel R."/>
            <person name="Brune A."/>
        </authorList>
    </citation>
    <scope>NUCLEOTIDE SEQUENCE [LARGE SCALE GENOMIC DNA]</scope>
    <source>
        <strain evidence="3 4">Es2</strain>
    </source>
</reference>
<evidence type="ECO:0000313" key="4">
    <source>
        <dbReference type="Proteomes" id="UP001302662"/>
    </source>
</evidence>
<name>A0AA96ZYK6_9EURY</name>
<dbReference type="NCBIfam" id="TIGR04335">
    <property type="entry name" value="AmmeMemoSam_A"/>
    <property type="match status" value="1"/>
</dbReference>
<protein>
    <recommendedName>
        <fullName evidence="1">Protein MmiEs2_11390</fullName>
    </recommendedName>
</protein>
<dbReference type="EMBL" id="CP131062">
    <property type="protein sequence ID" value="WNY28926.1"/>
    <property type="molecule type" value="Genomic_DNA"/>
</dbReference>
<dbReference type="PROSITE" id="PS51112">
    <property type="entry name" value="AMMECR1"/>
    <property type="match status" value="1"/>
</dbReference>
<dbReference type="PANTHER" id="PTHR13016">
    <property type="entry name" value="AMMECR1 HOMOLOG"/>
    <property type="match status" value="1"/>
</dbReference>
<evidence type="ECO:0000313" key="3">
    <source>
        <dbReference type="EMBL" id="WNY28926.1"/>
    </source>
</evidence>
<dbReference type="Gene3D" id="3.30.700.20">
    <property type="entry name" value="Hypothetical protein ph0010, domain 1"/>
    <property type="match status" value="1"/>
</dbReference>
<dbReference type="AlphaFoldDB" id="A0AA96ZYK6"/>
<dbReference type="KEGG" id="mees:MmiEs2_11390"/>
<dbReference type="InterPro" id="IPR002733">
    <property type="entry name" value="AMMECR1_domain"/>
</dbReference>
<evidence type="ECO:0000259" key="2">
    <source>
        <dbReference type="PROSITE" id="PS51112"/>
    </source>
</evidence>
<keyword evidence="4" id="KW-1185">Reference proteome</keyword>
<feature type="domain" description="AMMECR1" evidence="2">
    <location>
        <begin position="9"/>
        <end position="197"/>
    </location>
</feature>
<dbReference type="InterPro" id="IPR023473">
    <property type="entry name" value="AMMECR1"/>
</dbReference>
<dbReference type="Proteomes" id="UP001302662">
    <property type="component" value="Chromosome"/>
</dbReference>
<dbReference type="PANTHER" id="PTHR13016:SF0">
    <property type="entry name" value="AMME SYNDROME CANDIDATE GENE 1 PROTEIN"/>
    <property type="match status" value="1"/>
</dbReference>
<sequence>MSKNILHKSEGVLAVKIARKVIENVLDGKDPEDDLPSVPVIFSEKRGAFVTLEKEGVLRGCIGYPYPVLPLKEVLVKSAIAAAFEDPRFFPIEKEDFSKITVEVTTLTLPEEVTGAFTTYSNQIQIGKHGLMAEYGENRGLLLPQVATEQGWDVIEFLCQTCIKAEMTPMMWKYGAKIYKFEGQIYHETEPGGAIVEGEE</sequence>
<dbReference type="InterPro" id="IPR036071">
    <property type="entry name" value="AMMECR1_dom_sf"/>
</dbReference>
<accession>A0AA96ZYK6</accession>
<organism evidence="3 4">
    <name type="scientific">Methanimicrococcus stummii</name>
    <dbReference type="NCBI Taxonomy" id="3028294"/>
    <lineage>
        <taxon>Archaea</taxon>
        <taxon>Methanobacteriati</taxon>
        <taxon>Methanobacteriota</taxon>
        <taxon>Stenosarchaea group</taxon>
        <taxon>Methanomicrobia</taxon>
        <taxon>Methanosarcinales</taxon>
        <taxon>Methanosarcinaceae</taxon>
        <taxon>Methanimicrococcus</taxon>
    </lineage>
</organism>
<dbReference type="RefSeq" id="WP_316558933.1">
    <property type="nucleotide sequence ID" value="NZ_CP131062.1"/>
</dbReference>
<proteinExistence type="inferred from homology"/>